<dbReference type="Gene3D" id="3.40.640.10">
    <property type="entry name" value="Type I PLP-dependent aspartate aminotransferase-like (Major domain)"/>
    <property type="match status" value="1"/>
</dbReference>
<evidence type="ECO:0000256" key="8">
    <source>
        <dbReference type="HAMAP-Rule" id="MF_00423"/>
    </source>
</evidence>
<evidence type="ECO:0000256" key="5">
    <source>
        <dbReference type="ARBA" id="ARBA00022917"/>
    </source>
</evidence>
<keyword evidence="5 8" id="KW-0648">Protein biosynthesis</keyword>
<evidence type="ECO:0000256" key="2">
    <source>
        <dbReference type="ARBA" id="ARBA00022490"/>
    </source>
</evidence>
<dbReference type="InterPro" id="IPR015424">
    <property type="entry name" value="PyrdxlP-dep_Trfase"/>
</dbReference>
<comment type="cofactor">
    <cofactor evidence="1 8 9">
        <name>pyridoxal 5'-phosphate</name>
        <dbReference type="ChEBI" id="CHEBI:597326"/>
    </cofactor>
</comment>
<evidence type="ECO:0000256" key="3">
    <source>
        <dbReference type="ARBA" id="ARBA00022679"/>
    </source>
</evidence>
<keyword evidence="12" id="KW-1185">Reference proteome</keyword>
<dbReference type="AlphaFoldDB" id="A0A1L3GPF8"/>
<dbReference type="HAMAP" id="MF_00423">
    <property type="entry name" value="SelA"/>
    <property type="match status" value="1"/>
</dbReference>
<evidence type="ECO:0000256" key="4">
    <source>
        <dbReference type="ARBA" id="ARBA00022898"/>
    </source>
</evidence>
<dbReference type="Proteomes" id="UP000182517">
    <property type="component" value="Chromosome"/>
</dbReference>
<keyword evidence="6 8" id="KW-0711">Selenium</keyword>
<dbReference type="InterPro" id="IPR015421">
    <property type="entry name" value="PyrdxlP-dep_Trfase_major"/>
</dbReference>
<evidence type="ECO:0000256" key="6">
    <source>
        <dbReference type="ARBA" id="ARBA00023266"/>
    </source>
</evidence>
<evidence type="ECO:0000313" key="11">
    <source>
        <dbReference type="EMBL" id="APG27558.1"/>
    </source>
</evidence>
<proteinExistence type="inferred from homology"/>
<dbReference type="InterPro" id="IPR004534">
    <property type="entry name" value="SelA_trans"/>
</dbReference>
<feature type="domain" description="L-seryl-tRNA selenium transferase N-terminal" evidence="10">
    <location>
        <begin position="17"/>
        <end position="56"/>
    </location>
</feature>
<dbReference type="SUPFAM" id="SSF53383">
    <property type="entry name" value="PLP-dependent transferases"/>
    <property type="match status" value="1"/>
</dbReference>
<dbReference type="GO" id="GO:0001514">
    <property type="term" value="P:selenocysteine incorporation"/>
    <property type="evidence" value="ECO:0007669"/>
    <property type="project" value="UniProtKB-UniRule"/>
</dbReference>
<dbReference type="EMBL" id="CP015519">
    <property type="protein sequence ID" value="APG27558.1"/>
    <property type="molecule type" value="Genomic_DNA"/>
</dbReference>
<dbReference type="KEGG" id="pef:A7E78_06720"/>
<dbReference type="PANTHER" id="PTHR32328">
    <property type="entry name" value="L-SERYL-TRNA(SEC) SELENIUM TRANSFERASE"/>
    <property type="match status" value="1"/>
</dbReference>
<dbReference type="NCBIfam" id="TIGR00474">
    <property type="entry name" value="selA"/>
    <property type="match status" value="1"/>
</dbReference>
<dbReference type="STRING" id="1842532.A7E78_06720"/>
<dbReference type="GO" id="GO:0001717">
    <property type="term" value="P:conversion of seryl-tRNAsec to selenocys-tRNAsec"/>
    <property type="evidence" value="ECO:0007669"/>
    <property type="project" value="UniProtKB-UniRule"/>
</dbReference>
<comment type="function">
    <text evidence="8">Converts seryl-tRNA(Sec) to selenocysteinyl-tRNA(Sec) required for selenoprotein biosynthesis.</text>
</comment>
<protein>
    <recommendedName>
        <fullName evidence="8">L-seryl-tRNA(Sec) selenium transferase</fullName>
        <ecNumber evidence="8">2.9.1.1</ecNumber>
    </recommendedName>
    <alternativeName>
        <fullName evidence="8">Selenocysteine synthase</fullName>
        <shortName evidence="8">Sec synthase</shortName>
    </alternativeName>
    <alternativeName>
        <fullName evidence="8">Selenocysteinyl-tRNA(Sec) synthase</fullName>
    </alternativeName>
</protein>
<evidence type="ECO:0000256" key="9">
    <source>
        <dbReference type="PIRSR" id="PIRSR618319-50"/>
    </source>
</evidence>
<dbReference type="OrthoDB" id="9787096at2"/>
<comment type="catalytic activity">
    <reaction evidence="8">
        <text>L-seryl-tRNA(Sec) + selenophosphate + H(+) = L-selenocysteinyl-tRNA(Sec) + phosphate</text>
        <dbReference type="Rhea" id="RHEA:22728"/>
        <dbReference type="Rhea" id="RHEA-COMP:9742"/>
        <dbReference type="Rhea" id="RHEA-COMP:9743"/>
        <dbReference type="ChEBI" id="CHEBI:15378"/>
        <dbReference type="ChEBI" id="CHEBI:16144"/>
        <dbReference type="ChEBI" id="CHEBI:43474"/>
        <dbReference type="ChEBI" id="CHEBI:78533"/>
        <dbReference type="ChEBI" id="CHEBI:78573"/>
        <dbReference type="EC" id="2.9.1.1"/>
    </reaction>
</comment>
<dbReference type="GO" id="GO:0004125">
    <property type="term" value="F:L-seryl-tRNA(Sec) selenium transferase activity"/>
    <property type="evidence" value="ECO:0007669"/>
    <property type="project" value="UniProtKB-UniRule"/>
</dbReference>
<reference evidence="11 12" key="1">
    <citation type="journal article" date="2017" name="Genome Announc.">
        <title>Complete Genome Sequences of Two Acetylene-Fermenting Pelobacter acetylenicus Strains.</title>
        <authorList>
            <person name="Sutton J.M."/>
            <person name="Baesman S.M."/>
            <person name="Fierst J.L."/>
            <person name="Poret-Peterson A.T."/>
            <person name="Oremland R.S."/>
            <person name="Dunlap D.S."/>
            <person name="Akob D.M."/>
        </authorList>
    </citation>
    <scope>NUCLEOTIDE SEQUENCE [LARGE SCALE GENOMIC DNA]</scope>
    <source>
        <strain evidence="11 12">SFB93</strain>
    </source>
</reference>
<dbReference type="UniPathway" id="UPA00906">
    <property type="reaction ID" value="UER00896"/>
</dbReference>
<dbReference type="Pfam" id="PF12390">
    <property type="entry name" value="Se-cys_synth_N"/>
    <property type="match status" value="1"/>
</dbReference>
<dbReference type="Gene3D" id="3.90.1150.180">
    <property type="match status" value="1"/>
</dbReference>
<dbReference type="Pfam" id="PF03841">
    <property type="entry name" value="SelA"/>
    <property type="match status" value="1"/>
</dbReference>
<keyword evidence="4 8" id="KW-0663">Pyridoxal phosphate</keyword>
<sequence>MTGKSLRFKAGKVTLLLKNIPKVDKVLEWPAIKVFVEEHPRWMIVQAVREALNQVRAEILAGKATEEVLAEESIVERVGLAIEKLNTLGLRRVVNGTGVVLHTNLGRAVLPPSLRETMLEAAFGYSTLEFNLETGERGKRAVHVEELLCSLTGAECAIVVNNNAAAVLLALSSLARGKEVIVSRGELVEIGGSFRIPEVMEQSGAILREVGATNRTHPRDYRTAIAEETALLLKVHTSNFAVVGFTTEVSTEELVSVGREASLPVMVDAGSGTLIDLSAYGLQGEATVGEYLEAGADLVTFSGDKLLGGPQAGIIVGKRSVLEPMKKHPLLRALRLDKVTLATLEGTLRLYRDEKQALQQIPALRMMTLSAEDLASRAKSMVRRMRRGLPKSVSLKTLKGFSQVGGGTFPLLQLPATLISVSVDGLSSQQLEQRLRTRVLPIIGRIYQGDFLLDPRTVADQDVAEIISALKSLADF</sequence>
<dbReference type="PANTHER" id="PTHR32328:SF0">
    <property type="entry name" value="L-SERYL-TRNA(SEC) SELENIUM TRANSFERASE"/>
    <property type="match status" value="1"/>
</dbReference>
<dbReference type="GO" id="GO:0005737">
    <property type="term" value="C:cytoplasm"/>
    <property type="evidence" value="ECO:0007669"/>
    <property type="project" value="UniProtKB-SubCell"/>
</dbReference>
<organism evidence="11 12">
    <name type="scientific">Syntrophotalea acetylenivorans</name>
    <dbReference type="NCBI Taxonomy" id="1842532"/>
    <lineage>
        <taxon>Bacteria</taxon>
        <taxon>Pseudomonadati</taxon>
        <taxon>Thermodesulfobacteriota</taxon>
        <taxon>Desulfuromonadia</taxon>
        <taxon>Desulfuromonadales</taxon>
        <taxon>Syntrophotaleaceae</taxon>
        <taxon>Syntrophotalea</taxon>
    </lineage>
</organism>
<evidence type="ECO:0000313" key="12">
    <source>
        <dbReference type="Proteomes" id="UP000182517"/>
    </source>
</evidence>
<evidence type="ECO:0000256" key="7">
    <source>
        <dbReference type="ARBA" id="ARBA00044507"/>
    </source>
</evidence>
<dbReference type="InterPro" id="IPR025862">
    <property type="entry name" value="SelA_trans_N_dom"/>
</dbReference>
<evidence type="ECO:0000256" key="1">
    <source>
        <dbReference type="ARBA" id="ARBA00001933"/>
    </source>
</evidence>
<keyword evidence="2 8" id="KW-0963">Cytoplasm</keyword>
<feature type="modified residue" description="N6-(pyridoxal phosphate)lysine" evidence="8 9">
    <location>
        <position position="305"/>
    </location>
</feature>
<evidence type="ECO:0000259" key="10">
    <source>
        <dbReference type="Pfam" id="PF12390"/>
    </source>
</evidence>
<dbReference type="EC" id="2.9.1.1" evidence="8"/>
<keyword evidence="3 8" id="KW-0808">Transferase</keyword>
<dbReference type="RefSeq" id="WP_072283523.1">
    <property type="nucleotide sequence ID" value="NZ_CP015519.1"/>
</dbReference>
<gene>
    <name evidence="8" type="primary">selA</name>
    <name evidence="11" type="ORF">A7E78_06720</name>
</gene>
<name>A0A1L3GPF8_9BACT</name>
<comment type="similarity">
    <text evidence="7 8">Belongs to the SelA family.</text>
</comment>
<comment type="pathway">
    <text evidence="8">Aminoacyl-tRNA biosynthesis; selenocysteinyl-tRNA(Sec) biosynthesis; selenocysteinyl-tRNA(Sec) from L-seryl-tRNA(Sec) (bacterial route): step 1/1.</text>
</comment>
<accession>A0A1L3GPF8</accession>
<dbReference type="InterPro" id="IPR018319">
    <property type="entry name" value="SelA-like"/>
</dbReference>
<comment type="subcellular location">
    <subcellularLocation>
        <location evidence="8">Cytoplasm</location>
    </subcellularLocation>
</comment>